<dbReference type="EMBL" id="QASO01000093">
    <property type="protein sequence ID" value="PTU78218.1"/>
    <property type="molecule type" value="Genomic_DNA"/>
</dbReference>
<dbReference type="AlphaFoldDB" id="A0A2T5PKE5"/>
<sequence>MTWKESTACFLAVLILWPLVIAMLAYEGLFNRRPPAPVYREWIATPASLTEQLSRERIEQLEIYSDPLNAVPAVPFGHLNDAWQRFCQQLQETDQLWAFRIDASQDTGLDYDKRYGIVEGYALLRGGQIYGEFYARMD</sequence>
<dbReference type="Proteomes" id="UP000244052">
    <property type="component" value="Unassembled WGS sequence"/>
</dbReference>
<reference evidence="1 2" key="1">
    <citation type="submission" date="2018-04" db="EMBL/GenBank/DDBJ databases">
        <title>Pseudomonas sp. nov., isolated from mangrove soil.</title>
        <authorList>
            <person name="Chen C."/>
        </authorList>
    </citation>
    <scope>NUCLEOTIDE SEQUENCE [LARGE SCALE GENOMIC DNA]</scope>
    <source>
        <strain evidence="1 2">JCM 14246</strain>
    </source>
</reference>
<keyword evidence="2" id="KW-1185">Reference proteome</keyword>
<organism evidence="1 2">
    <name type="scientific">Ectopseudomonas oleovorans</name>
    <name type="common">Pseudomonas oleovorans</name>
    <dbReference type="NCBI Taxonomy" id="301"/>
    <lineage>
        <taxon>Bacteria</taxon>
        <taxon>Pseudomonadati</taxon>
        <taxon>Pseudomonadota</taxon>
        <taxon>Gammaproteobacteria</taxon>
        <taxon>Pseudomonadales</taxon>
        <taxon>Pseudomonadaceae</taxon>
        <taxon>Ectopseudomonas</taxon>
    </lineage>
</organism>
<evidence type="ECO:0000313" key="2">
    <source>
        <dbReference type="Proteomes" id="UP000244052"/>
    </source>
</evidence>
<comment type="caution">
    <text evidence="1">The sequence shown here is derived from an EMBL/GenBank/DDBJ whole genome shotgun (WGS) entry which is preliminary data.</text>
</comment>
<protein>
    <submittedName>
        <fullName evidence="1">Uncharacterized protein</fullName>
    </submittedName>
</protein>
<gene>
    <name evidence="1" type="ORF">DBO86_15305</name>
</gene>
<name>A0A2T5PKE5_ECTOL</name>
<proteinExistence type="predicted"/>
<accession>A0A2T5PKE5</accession>
<evidence type="ECO:0000313" key="1">
    <source>
        <dbReference type="EMBL" id="PTU78218.1"/>
    </source>
</evidence>